<evidence type="ECO:0000256" key="3">
    <source>
        <dbReference type="SAM" id="SignalP"/>
    </source>
</evidence>
<dbReference type="Gene3D" id="2.60.120.200">
    <property type="match status" value="1"/>
</dbReference>
<dbReference type="Pfam" id="PF13385">
    <property type="entry name" value="Laminin_G_3"/>
    <property type="match status" value="1"/>
</dbReference>
<accession>A0ABT9BJ72</accession>
<feature type="signal peptide" evidence="3">
    <location>
        <begin position="1"/>
        <end position="22"/>
    </location>
</feature>
<dbReference type="PROSITE" id="PS50093">
    <property type="entry name" value="PKD"/>
    <property type="match status" value="1"/>
</dbReference>
<dbReference type="SMART" id="SM00089">
    <property type="entry name" value="PKD"/>
    <property type="match status" value="1"/>
</dbReference>
<feature type="domain" description="PKD" evidence="4">
    <location>
        <begin position="591"/>
        <end position="648"/>
    </location>
</feature>
<evidence type="ECO:0000256" key="1">
    <source>
        <dbReference type="ARBA" id="ARBA00022729"/>
    </source>
</evidence>
<dbReference type="InterPro" id="IPR000601">
    <property type="entry name" value="PKD_dom"/>
</dbReference>
<dbReference type="Gene3D" id="2.60.40.10">
    <property type="entry name" value="Immunoglobulins"/>
    <property type="match status" value="1"/>
</dbReference>
<dbReference type="Gene3D" id="2.60.120.260">
    <property type="entry name" value="Galactose-binding domain-like"/>
    <property type="match status" value="1"/>
</dbReference>
<dbReference type="PANTHER" id="PTHR13246:SF1">
    <property type="entry name" value="CYTOSOLIC ENDO-BETA-N-ACETYLGLUCOSAMINIDASE"/>
    <property type="match status" value="1"/>
</dbReference>
<gene>
    <name evidence="5" type="ORF">Q5H93_18290</name>
</gene>
<dbReference type="InterPro" id="IPR032979">
    <property type="entry name" value="ENGase"/>
</dbReference>
<name>A0ABT9BJ72_9BACT</name>
<sequence length="967" mass="103403">MKHSYFRGWLLLLLATAFTAQAQLEPAAQYTTLTPAQLMAWTSTGATALPANVSTVPLATRQNSLAAQLNPNQSFSAKVNWCPDGMNNFVGYLNEQPRFNLYNFTHWQYIDVLTWFASPVGIPCRPWTEAAHRNGVKIIGTIFTDAAGFNTLLQRDAAGNYIGAQKLVDVANYYGFDGWFFNEESQLTATQATELMNLLKRLQAIKPAGMEIHWYDSMLPNGRIAYQNTLNTANAPLLQDGTARVSDAIFTNYFWQGATTFNTAVATANSLGRSPFDVYTGADVWPGRNPQQLFNQTTWLDNYYTNANPAQPRTSLAVFAPNITFNSGLTNFNNDAGDYVNFYRAEQRLFAGNDYDVTTADASGWKGFGHFVPVRSAINTLPFETNFCVGQGKIFANNGVVVAHEWTNMAQQRLLPSWQWAKTGASTVSVGFDFNRAWYGGNSVALAGSLAAGATATVKLYQTKLTLQNSVSVDVTYKAATAGPSNAKLALYFSDDLNNPTLFDLPAVTDTLWTTTSYTLTGLAAGRELAIVGVQATSATAVASFRTNLGNLRIYNGTIAPSRPTAAFTANSTTVLTGQPVQLANASVGATSFTWTFDGGTPASSTAVHPTVTYATAGTYAVKLRAENATGRDSLTRTSYITVTTAPPAGRNTSLRLDGSSKYAEAGTIDLGNGSGLSLECWVKANTFKVTNPYISSLLGMEDGGSNTALLRLGDAGIDANQVQFVLQVANATRKVTSATRLTAGTWYHIAATYDGRTMRLYINGVQDASFGAIGFPVANAPFSLGRNNSSPRILDGWLDEMRAWTRALTPAEIAANACNVPPASMAGLAGYWRCNDSPALAAIDGSGNGHTARFVGLTAADWSLDVPTVCGTIAGVRNGQSATGPRLAILGNPATGTEVEVEVSRAAGQPATLRLLNSLGAVVLTREVKPGSDAARYTLPLHVAPGIYLLELRTALGTTSAKLLKE</sequence>
<dbReference type="InterPro" id="IPR005201">
    <property type="entry name" value="TIM_ENGase"/>
</dbReference>
<reference evidence="5" key="1">
    <citation type="submission" date="2023-07" db="EMBL/GenBank/DDBJ databases">
        <authorList>
            <person name="Kim M.K."/>
        </authorList>
    </citation>
    <scope>NUCLEOTIDE SEQUENCE</scope>
    <source>
        <strain evidence="5">ASUV-10-1</strain>
    </source>
</reference>
<dbReference type="Pfam" id="PF00801">
    <property type="entry name" value="PKD"/>
    <property type="match status" value="1"/>
</dbReference>
<dbReference type="InterPro" id="IPR013783">
    <property type="entry name" value="Ig-like_fold"/>
</dbReference>
<dbReference type="InterPro" id="IPR022409">
    <property type="entry name" value="PKD/Chitinase_dom"/>
</dbReference>
<dbReference type="RefSeq" id="WP_305008082.1">
    <property type="nucleotide sequence ID" value="NZ_JAUQSY010000013.1"/>
</dbReference>
<keyword evidence="6" id="KW-1185">Reference proteome</keyword>
<dbReference type="CDD" id="cd00146">
    <property type="entry name" value="PKD"/>
    <property type="match status" value="1"/>
</dbReference>
<feature type="chain" id="PRO_5045762498" evidence="3">
    <location>
        <begin position="23"/>
        <end position="967"/>
    </location>
</feature>
<protein>
    <submittedName>
        <fullName evidence="5">LamG-like jellyroll fold domain-containing protein</fullName>
    </submittedName>
</protein>
<dbReference type="EMBL" id="JAUQSY010000013">
    <property type="protein sequence ID" value="MDO7876701.1"/>
    <property type="molecule type" value="Genomic_DNA"/>
</dbReference>
<dbReference type="Gene3D" id="3.20.20.80">
    <property type="entry name" value="Glycosidases"/>
    <property type="match status" value="1"/>
</dbReference>
<comment type="caution">
    <text evidence="5">The sequence shown here is derived from an EMBL/GenBank/DDBJ whole genome shotgun (WGS) entry which is preliminary data.</text>
</comment>
<keyword evidence="1 3" id="KW-0732">Signal</keyword>
<dbReference type="SMART" id="SM00560">
    <property type="entry name" value="LamGL"/>
    <property type="match status" value="1"/>
</dbReference>
<dbReference type="InterPro" id="IPR006558">
    <property type="entry name" value="LamG-like"/>
</dbReference>
<keyword evidence="2" id="KW-1015">Disulfide bond</keyword>
<dbReference type="Pfam" id="PF03644">
    <property type="entry name" value="Glyco_hydro_85"/>
    <property type="match status" value="1"/>
</dbReference>
<evidence type="ECO:0000313" key="6">
    <source>
        <dbReference type="Proteomes" id="UP001176429"/>
    </source>
</evidence>
<dbReference type="PANTHER" id="PTHR13246">
    <property type="entry name" value="ENDO BETA N-ACETYLGLUCOSAMINIDASE"/>
    <property type="match status" value="1"/>
</dbReference>
<organism evidence="5 6">
    <name type="scientific">Hymenobacter aranciens</name>
    <dbReference type="NCBI Taxonomy" id="3063996"/>
    <lineage>
        <taxon>Bacteria</taxon>
        <taxon>Pseudomonadati</taxon>
        <taxon>Bacteroidota</taxon>
        <taxon>Cytophagia</taxon>
        <taxon>Cytophagales</taxon>
        <taxon>Hymenobacteraceae</taxon>
        <taxon>Hymenobacter</taxon>
    </lineage>
</organism>
<dbReference type="SUPFAM" id="SSF49899">
    <property type="entry name" value="Concanavalin A-like lectins/glucanases"/>
    <property type="match status" value="1"/>
</dbReference>
<evidence type="ECO:0000256" key="2">
    <source>
        <dbReference type="ARBA" id="ARBA00023157"/>
    </source>
</evidence>
<dbReference type="InterPro" id="IPR013320">
    <property type="entry name" value="ConA-like_dom_sf"/>
</dbReference>
<proteinExistence type="predicted"/>
<evidence type="ECO:0000313" key="5">
    <source>
        <dbReference type="EMBL" id="MDO7876701.1"/>
    </source>
</evidence>
<dbReference type="Proteomes" id="UP001176429">
    <property type="component" value="Unassembled WGS sequence"/>
</dbReference>
<evidence type="ECO:0000259" key="4">
    <source>
        <dbReference type="PROSITE" id="PS50093"/>
    </source>
</evidence>